<dbReference type="SUPFAM" id="SSF54909">
    <property type="entry name" value="Dimeric alpha+beta barrel"/>
    <property type="match status" value="1"/>
</dbReference>
<sequence>MIKVTVMYPYTEGARFDHAYYRDRHMPMVKARLGSACAYYTVEKGLAGGAPDTPPAFVAMCAFICDSAEGFQAAMREHGAEILGDIANYTDIAPVVQVSEVVVERSDR</sequence>
<name>A0ABC8QHI2_9RALS</name>
<comment type="caution">
    <text evidence="2">The sequence shown here is derived from an EMBL/GenBank/DDBJ whole genome shotgun (WGS) entry which is preliminary data.</text>
</comment>
<dbReference type="AlphaFoldDB" id="A0ABC8QHI2"/>
<proteinExistence type="predicted"/>
<reference evidence="2 3" key="1">
    <citation type="submission" date="2023-07" db="EMBL/GenBank/DDBJ databases">
        <authorList>
            <person name="Peeters C."/>
        </authorList>
    </citation>
    <scope>NUCLEOTIDE SEQUENCE [LARGE SCALE GENOMIC DNA]</scope>
    <source>
        <strain evidence="2 3">LMG 18096</strain>
    </source>
</reference>
<keyword evidence="3" id="KW-1185">Reference proteome</keyword>
<dbReference type="RefSeq" id="WP_024979031.1">
    <property type="nucleotide sequence ID" value="NZ_CATZAT010000014.1"/>
</dbReference>
<dbReference type="Proteomes" id="UP001189663">
    <property type="component" value="Unassembled WGS sequence"/>
</dbReference>
<dbReference type="EMBL" id="CATZAT010000014">
    <property type="protein sequence ID" value="CAJ0804270.1"/>
    <property type="molecule type" value="Genomic_DNA"/>
</dbReference>
<dbReference type="InterPro" id="IPR009799">
    <property type="entry name" value="EthD_dom"/>
</dbReference>
<protein>
    <recommendedName>
        <fullName evidence="1">EthD domain-containing protein</fullName>
    </recommendedName>
</protein>
<dbReference type="InterPro" id="IPR011008">
    <property type="entry name" value="Dimeric_a/b-barrel"/>
</dbReference>
<dbReference type="PANTHER" id="PTHR40260">
    <property type="entry name" value="BLR8190 PROTEIN"/>
    <property type="match status" value="1"/>
</dbReference>
<accession>A0ABC8QHI2</accession>
<dbReference type="PANTHER" id="PTHR40260:SF2">
    <property type="entry name" value="BLR8190 PROTEIN"/>
    <property type="match status" value="1"/>
</dbReference>
<dbReference type="Pfam" id="PF07110">
    <property type="entry name" value="EthD"/>
    <property type="match status" value="1"/>
</dbReference>
<feature type="domain" description="EthD" evidence="1">
    <location>
        <begin position="17"/>
        <end position="91"/>
    </location>
</feature>
<evidence type="ECO:0000313" key="3">
    <source>
        <dbReference type="Proteomes" id="UP001189663"/>
    </source>
</evidence>
<dbReference type="NCBIfam" id="TIGR02118">
    <property type="entry name" value="EthD family reductase"/>
    <property type="match status" value="1"/>
</dbReference>
<organism evidence="2 3">
    <name type="scientific">Ralstonia holmesii</name>
    <dbReference type="NCBI Taxonomy" id="3058602"/>
    <lineage>
        <taxon>Bacteria</taxon>
        <taxon>Pseudomonadati</taxon>
        <taxon>Pseudomonadota</taxon>
        <taxon>Betaproteobacteria</taxon>
        <taxon>Burkholderiales</taxon>
        <taxon>Burkholderiaceae</taxon>
        <taxon>Ralstonia</taxon>
    </lineage>
</organism>
<dbReference type="Gene3D" id="3.30.70.100">
    <property type="match status" value="1"/>
</dbReference>
<evidence type="ECO:0000313" key="2">
    <source>
        <dbReference type="EMBL" id="CAJ0804270.1"/>
    </source>
</evidence>
<gene>
    <name evidence="2" type="ORF">LMG18096_04424</name>
</gene>
<evidence type="ECO:0000259" key="1">
    <source>
        <dbReference type="Pfam" id="PF07110"/>
    </source>
</evidence>